<dbReference type="SUPFAM" id="SSF81321">
    <property type="entry name" value="Family A G protein-coupled receptor-like"/>
    <property type="match status" value="1"/>
</dbReference>
<reference evidence="1" key="1">
    <citation type="submission" date="2020-04" db="EMBL/GenBank/DDBJ databases">
        <authorList>
            <person name="Alioto T."/>
            <person name="Alioto T."/>
            <person name="Gomez Garrido J."/>
        </authorList>
    </citation>
    <scope>NUCLEOTIDE SEQUENCE</scope>
    <source>
        <strain evidence="1">A484AB</strain>
    </source>
</reference>
<dbReference type="OrthoDB" id="6076970at2759"/>
<dbReference type="Gene3D" id="1.20.1070.10">
    <property type="entry name" value="Rhodopsin 7-helix transmembrane proteins"/>
    <property type="match status" value="1"/>
</dbReference>
<sequence>ILRYIRNRRTFLVCLITVICYGIANIPISVVIILEVAGEYSLSKKYAWSVYFANVFRVAGSHSVNPLIYGILDKKLPIFWKLCPKRERRPLQGSQAFVVPNQTNETTFTDC</sequence>
<dbReference type="Proteomes" id="UP001152795">
    <property type="component" value="Unassembled WGS sequence"/>
</dbReference>
<organism evidence="1 2">
    <name type="scientific">Paramuricea clavata</name>
    <name type="common">Red gorgonian</name>
    <name type="synonym">Violescent sea-whip</name>
    <dbReference type="NCBI Taxonomy" id="317549"/>
    <lineage>
        <taxon>Eukaryota</taxon>
        <taxon>Metazoa</taxon>
        <taxon>Cnidaria</taxon>
        <taxon>Anthozoa</taxon>
        <taxon>Octocorallia</taxon>
        <taxon>Malacalcyonacea</taxon>
        <taxon>Plexauridae</taxon>
        <taxon>Paramuricea</taxon>
    </lineage>
</organism>
<accession>A0A6S7HBT6</accession>
<dbReference type="EMBL" id="CACRXK020004156">
    <property type="protein sequence ID" value="CAB4001696.1"/>
    <property type="molecule type" value="Genomic_DNA"/>
</dbReference>
<evidence type="ECO:0000313" key="1">
    <source>
        <dbReference type="EMBL" id="CAB4001696.1"/>
    </source>
</evidence>
<proteinExistence type="predicted"/>
<evidence type="ECO:0000313" key="2">
    <source>
        <dbReference type="Proteomes" id="UP001152795"/>
    </source>
</evidence>
<protein>
    <submittedName>
        <fullName evidence="1">Uncharacterized protein</fullName>
    </submittedName>
</protein>
<feature type="non-terminal residue" evidence="1">
    <location>
        <position position="1"/>
    </location>
</feature>
<gene>
    <name evidence="1" type="ORF">PACLA_8A052137</name>
</gene>
<comment type="caution">
    <text evidence="1">The sequence shown here is derived from an EMBL/GenBank/DDBJ whole genome shotgun (WGS) entry which is preliminary data.</text>
</comment>
<dbReference type="AlphaFoldDB" id="A0A6S7HBT6"/>
<name>A0A6S7HBT6_PARCT</name>
<keyword evidence="2" id="KW-1185">Reference proteome</keyword>